<keyword evidence="8 10" id="KW-0406">Ion transport</keyword>
<evidence type="ECO:0000256" key="11">
    <source>
        <dbReference type="PIRSR" id="PIRSR006247-1"/>
    </source>
</evidence>
<comment type="subcellular location">
    <subcellularLocation>
        <location evidence="10">Cell inner membrane</location>
        <topology evidence="10">Multi-pass membrane protein</topology>
    </subcellularLocation>
    <subcellularLocation>
        <location evidence="1">Cell membrane</location>
        <topology evidence="1">Multi-pass membrane protein</topology>
    </subcellularLocation>
</comment>
<feature type="binding site" evidence="11">
    <location>
        <position position="434"/>
    </location>
    <ligand>
        <name>K(+)</name>
        <dbReference type="ChEBI" id="CHEBI:29103"/>
    </ligand>
</feature>
<keyword evidence="10" id="KW-0997">Cell inner membrane</keyword>
<dbReference type="RefSeq" id="WP_251259386.1">
    <property type="nucleotide sequence ID" value="NZ_JAMQGP010000001.1"/>
</dbReference>
<evidence type="ECO:0000256" key="5">
    <source>
        <dbReference type="ARBA" id="ARBA00022692"/>
    </source>
</evidence>
<dbReference type="NCBIfam" id="TIGR00933">
    <property type="entry name" value="2a38"/>
    <property type="match status" value="1"/>
</dbReference>
<evidence type="ECO:0000256" key="2">
    <source>
        <dbReference type="ARBA" id="ARBA00022448"/>
    </source>
</evidence>
<sequence length="484" mass="52463">MLNLRLLILVLGLFLSKLALFLLVPMTVGLITLDGTVFDFFTAAMITGAVGGAMITFGKLAPSRPNSMLRARDMFMLTSMVWLIFSSMAALPFVFIEHISFTDAFFETISGVTTTGSTVLSDLPNHAPSILIWRSILQWLGGIGFIVMGVGILPYLNVGGMKLFQTESSDWSDKQVPRLKHYTALLFTAYSILTALCMVCYKLSGMSWFDAINHALTTLSTGGYSTSDASMAGFPVAAHWVAIVFMFAGGIPLLLFIQSARRKSLNPWQDQQLMGYLKLVLLASAVLTAYLYMTHQQSLIDAARLSLFNVISIVTTTGFALTDYSAWGALAAGLFFLLTFAGGCSGSTAGGIKIFRFQVAWEIMLRHLRSQVHPYGTFTARYNKRPISDDIVASVLTLAFLFMLTMALLTLFLAALGLDFVTALTGAVTAVCNVGPGLGDTIGPAGNFSSLPDAAKWALGIGMLAGRLEITTLVILFLPKFWKK</sequence>
<accession>A0AA42B5P6</accession>
<dbReference type="PIRSF" id="PIRSF006247">
    <property type="entry name" value="TrkH"/>
    <property type="match status" value="1"/>
</dbReference>
<dbReference type="EMBL" id="JAMQGP010000001">
    <property type="protein sequence ID" value="MCM2678067.1"/>
    <property type="molecule type" value="Genomic_DNA"/>
</dbReference>
<keyword evidence="11" id="KW-0479">Metal-binding</keyword>
<evidence type="ECO:0000256" key="7">
    <source>
        <dbReference type="ARBA" id="ARBA00022989"/>
    </source>
</evidence>
<evidence type="ECO:0000256" key="8">
    <source>
        <dbReference type="ARBA" id="ARBA00023065"/>
    </source>
</evidence>
<feature type="binding site" evidence="11">
    <location>
        <position position="114"/>
    </location>
    <ligand>
        <name>K(+)</name>
        <dbReference type="ChEBI" id="CHEBI:29103"/>
    </ligand>
</feature>
<reference evidence="13 14" key="1">
    <citation type="journal article" date="2013" name="Antonie Van Leeuwenhoek">
        <title>Echinimonas agarilytica gen. nov., sp. nov., a new gammaproteobacterium isolated from the sea urchin Strongylocentrotus intermedius.</title>
        <authorList>
            <person name="Nedashkovskaya O.I."/>
            <person name="Stenkova A.M."/>
            <person name="Zhukova N.V."/>
            <person name="Van Trappen S."/>
            <person name="Lee J.S."/>
            <person name="Kim S.B."/>
        </authorList>
    </citation>
    <scope>NUCLEOTIDE SEQUENCE [LARGE SCALE GENOMIC DNA]</scope>
    <source>
        <strain evidence="13 14">KMM 6351</strain>
    </source>
</reference>
<feature type="transmembrane region" description="Helical" evidence="12">
    <location>
        <begin position="40"/>
        <end position="62"/>
    </location>
</feature>
<feature type="transmembrane region" description="Helical" evidence="12">
    <location>
        <begin position="276"/>
        <end position="293"/>
    </location>
</feature>
<evidence type="ECO:0000256" key="10">
    <source>
        <dbReference type="PIRNR" id="PIRNR006247"/>
    </source>
</evidence>
<feature type="transmembrane region" description="Helical" evidence="12">
    <location>
        <begin position="184"/>
        <end position="204"/>
    </location>
</feature>
<keyword evidence="6 10" id="KW-0630">Potassium</keyword>
<evidence type="ECO:0000313" key="13">
    <source>
        <dbReference type="EMBL" id="MCM2678067.1"/>
    </source>
</evidence>
<proteinExistence type="inferred from homology"/>
<dbReference type="InterPro" id="IPR003445">
    <property type="entry name" value="Cat_transpt"/>
</dbReference>
<dbReference type="GO" id="GO:0046872">
    <property type="term" value="F:metal ion binding"/>
    <property type="evidence" value="ECO:0007669"/>
    <property type="project" value="UniProtKB-KW"/>
</dbReference>
<feature type="transmembrane region" description="Helical" evidence="12">
    <location>
        <begin position="457"/>
        <end position="478"/>
    </location>
</feature>
<name>A0AA42B5P6_9GAMM</name>
<dbReference type="Pfam" id="PF02386">
    <property type="entry name" value="TrkH"/>
    <property type="match status" value="1"/>
</dbReference>
<evidence type="ECO:0000256" key="6">
    <source>
        <dbReference type="ARBA" id="ARBA00022958"/>
    </source>
</evidence>
<keyword evidence="7 12" id="KW-1133">Transmembrane helix</keyword>
<evidence type="ECO:0000256" key="3">
    <source>
        <dbReference type="ARBA" id="ARBA00022475"/>
    </source>
</evidence>
<dbReference type="InterPro" id="IPR004772">
    <property type="entry name" value="TrkH"/>
</dbReference>
<feature type="transmembrane region" description="Helical" evidence="12">
    <location>
        <begin position="136"/>
        <end position="156"/>
    </location>
</feature>
<feature type="binding site" evidence="11">
    <location>
        <position position="115"/>
    </location>
    <ligand>
        <name>K(+)</name>
        <dbReference type="ChEBI" id="CHEBI:29103"/>
    </ligand>
</feature>
<organism evidence="13 14">
    <name type="scientific">Echinimonas agarilytica</name>
    <dbReference type="NCBI Taxonomy" id="1215918"/>
    <lineage>
        <taxon>Bacteria</taxon>
        <taxon>Pseudomonadati</taxon>
        <taxon>Pseudomonadota</taxon>
        <taxon>Gammaproteobacteria</taxon>
        <taxon>Alteromonadales</taxon>
        <taxon>Echinimonadaceae</taxon>
        <taxon>Echinimonas</taxon>
    </lineage>
</organism>
<feature type="transmembrane region" description="Helical" evidence="12">
    <location>
        <begin position="391"/>
        <end position="416"/>
    </location>
</feature>
<keyword evidence="3 10" id="KW-1003">Cell membrane</keyword>
<evidence type="ECO:0000256" key="12">
    <source>
        <dbReference type="SAM" id="Phobius"/>
    </source>
</evidence>
<evidence type="ECO:0000256" key="4">
    <source>
        <dbReference type="ARBA" id="ARBA00022538"/>
    </source>
</evidence>
<keyword evidence="14" id="KW-1185">Reference proteome</keyword>
<feature type="transmembrane region" description="Helical" evidence="12">
    <location>
        <begin position="324"/>
        <end position="346"/>
    </location>
</feature>
<dbReference type="GO" id="GO:0015379">
    <property type="term" value="F:potassium:chloride symporter activity"/>
    <property type="evidence" value="ECO:0007669"/>
    <property type="project" value="InterPro"/>
</dbReference>
<dbReference type="PANTHER" id="PTHR32024:SF3">
    <property type="entry name" value="TRK SYSTEM POTASSIUM UPTAKE PROTEIN"/>
    <property type="match status" value="1"/>
</dbReference>
<dbReference type="Proteomes" id="UP001165393">
    <property type="component" value="Unassembled WGS sequence"/>
</dbReference>
<feature type="binding site" evidence="11">
    <location>
        <position position="222"/>
    </location>
    <ligand>
        <name>K(+)</name>
        <dbReference type="ChEBI" id="CHEBI:29103"/>
    </ligand>
</feature>
<comment type="caution">
    <text evidence="13">The sequence shown here is derived from an EMBL/GenBank/DDBJ whole genome shotgun (WGS) entry which is preliminary data.</text>
</comment>
<feature type="transmembrane region" description="Helical" evidence="12">
    <location>
        <begin position="237"/>
        <end position="256"/>
    </location>
</feature>
<keyword evidence="2 10" id="KW-0813">Transport</keyword>
<evidence type="ECO:0000256" key="1">
    <source>
        <dbReference type="ARBA" id="ARBA00004651"/>
    </source>
</evidence>
<gene>
    <name evidence="13" type="ORF">NAF29_00080</name>
</gene>
<keyword evidence="9 10" id="KW-0472">Membrane</keyword>
<comment type="function">
    <text evidence="10">Low-affinity potassium transport system. Interacts with Trk system potassium uptake protein TrkA.</text>
</comment>
<feature type="binding site" evidence="11">
    <location>
        <position position="316"/>
    </location>
    <ligand>
        <name>K(+)</name>
        <dbReference type="ChEBI" id="CHEBI:29103"/>
    </ligand>
</feature>
<evidence type="ECO:0000256" key="9">
    <source>
        <dbReference type="ARBA" id="ARBA00023136"/>
    </source>
</evidence>
<keyword evidence="4 10" id="KW-0633">Potassium transport</keyword>
<feature type="binding site" evidence="11">
    <location>
        <position position="433"/>
    </location>
    <ligand>
        <name>K(+)</name>
        <dbReference type="ChEBI" id="CHEBI:29103"/>
    </ligand>
</feature>
<feature type="transmembrane region" description="Helical" evidence="12">
    <location>
        <begin position="74"/>
        <end position="96"/>
    </location>
</feature>
<keyword evidence="5 12" id="KW-0812">Transmembrane</keyword>
<dbReference type="GO" id="GO:0005886">
    <property type="term" value="C:plasma membrane"/>
    <property type="evidence" value="ECO:0007669"/>
    <property type="project" value="UniProtKB-SubCell"/>
</dbReference>
<dbReference type="AlphaFoldDB" id="A0AA42B5P6"/>
<feature type="binding site" evidence="11">
    <location>
        <position position="317"/>
    </location>
    <ligand>
        <name>K(+)</name>
        <dbReference type="ChEBI" id="CHEBI:29103"/>
    </ligand>
</feature>
<comment type="similarity">
    <text evidence="10">Belongs to the TrkH potassium transport family.</text>
</comment>
<dbReference type="PANTHER" id="PTHR32024">
    <property type="entry name" value="TRK SYSTEM POTASSIUM UPTAKE PROTEIN TRKG-RELATED"/>
    <property type="match status" value="1"/>
</dbReference>
<protein>
    <recommendedName>
        <fullName evidence="10">Trk system potassium uptake protein</fullName>
    </recommendedName>
</protein>
<evidence type="ECO:0000313" key="14">
    <source>
        <dbReference type="Proteomes" id="UP001165393"/>
    </source>
</evidence>